<evidence type="ECO:0000256" key="4">
    <source>
        <dbReference type="ARBA" id="ARBA00022741"/>
    </source>
</evidence>
<protein>
    <recommendedName>
        <fullName evidence="9">Iron-sulfur cluster carrier protein</fullName>
    </recommendedName>
</protein>
<dbReference type="Pfam" id="PF10609">
    <property type="entry name" value="ParA"/>
    <property type="match status" value="1"/>
</dbReference>
<evidence type="ECO:0000313" key="12">
    <source>
        <dbReference type="EMBL" id="TRL39289.1"/>
    </source>
</evidence>
<dbReference type="GO" id="GO:0051539">
    <property type="term" value="F:4 iron, 4 sulfur cluster binding"/>
    <property type="evidence" value="ECO:0007669"/>
    <property type="project" value="TreeGrafter"/>
</dbReference>
<dbReference type="EMBL" id="VJMG01000021">
    <property type="protein sequence ID" value="TRL39289.1"/>
    <property type="molecule type" value="Genomic_DNA"/>
</dbReference>
<comment type="caution">
    <text evidence="12">The sequence shown here is derived from an EMBL/GenBank/DDBJ whole genome shotgun (WGS) entry which is preliminary data.</text>
</comment>
<evidence type="ECO:0000256" key="6">
    <source>
        <dbReference type="ARBA" id="ARBA00023004"/>
    </source>
</evidence>
<gene>
    <name evidence="12" type="ORF">FNA46_09055</name>
</gene>
<dbReference type="GO" id="GO:0016226">
    <property type="term" value="P:iron-sulfur cluster assembly"/>
    <property type="evidence" value="ECO:0007669"/>
    <property type="project" value="InterPro"/>
</dbReference>
<dbReference type="CDD" id="cd02037">
    <property type="entry name" value="Mrp_NBP35"/>
    <property type="match status" value="1"/>
</dbReference>
<keyword evidence="3 9" id="KW-0479">Metal-binding</keyword>
<dbReference type="InterPro" id="IPR027417">
    <property type="entry name" value="P-loop_NTPase"/>
</dbReference>
<dbReference type="GO" id="GO:0016887">
    <property type="term" value="F:ATP hydrolysis activity"/>
    <property type="evidence" value="ECO:0007669"/>
    <property type="project" value="UniProtKB-UniRule"/>
</dbReference>
<proteinExistence type="inferred from homology"/>
<evidence type="ECO:0000259" key="11">
    <source>
        <dbReference type="Pfam" id="PF01883"/>
    </source>
</evidence>
<evidence type="ECO:0000256" key="3">
    <source>
        <dbReference type="ARBA" id="ARBA00022723"/>
    </source>
</evidence>
<comment type="subunit">
    <text evidence="9">Homodimer.</text>
</comment>
<evidence type="ECO:0000256" key="7">
    <source>
        <dbReference type="ARBA" id="ARBA00023014"/>
    </source>
</evidence>
<evidence type="ECO:0000256" key="9">
    <source>
        <dbReference type="HAMAP-Rule" id="MF_02040"/>
    </source>
</evidence>
<keyword evidence="13" id="KW-1185">Reference proteome</keyword>
<keyword evidence="4 9" id="KW-0547">Nucleotide-binding</keyword>
<dbReference type="SUPFAM" id="SSF52540">
    <property type="entry name" value="P-loop containing nucleoside triphosphate hydrolases"/>
    <property type="match status" value="1"/>
</dbReference>
<keyword evidence="7 9" id="KW-0411">Iron-sulfur</keyword>
<dbReference type="Proteomes" id="UP000316801">
    <property type="component" value="Unassembled WGS sequence"/>
</dbReference>
<dbReference type="InterPro" id="IPR000808">
    <property type="entry name" value="Mrp-like_CS"/>
</dbReference>
<evidence type="ECO:0000256" key="10">
    <source>
        <dbReference type="SAM" id="MobiDB-lite"/>
    </source>
</evidence>
<dbReference type="RefSeq" id="WP_143124868.1">
    <property type="nucleotide sequence ID" value="NZ_VJMG01000021.1"/>
</dbReference>
<dbReference type="HAMAP" id="MF_02040">
    <property type="entry name" value="Mrp_NBP35"/>
    <property type="match status" value="1"/>
</dbReference>
<keyword evidence="9" id="KW-0378">Hydrolase</keyword>
<dbReference type="InterPro" id="IPR034904">
    <property type="entry name" value="FSCA_dom_sf"/>
</dbReference>
<feature type="binding site" evidence="9">
    <location>
        <begin position="142"/>
        <end position="149"/>
    </location>
    <ligand>
        <name>ATP</name>
        <dbReference type="ChEBI" id="CHEBI:30616"/>
    </ligand>
</feature>
<dbReference type="GO" id="GO:0005524">
    <property type="term" value="F:ATP binding"/>
    <property type="evidence" value="ECO:0007669"/>
    <property type="project" value="UniProtKB-UniRule"/>
</dbReference>
<dbReference type="PANTHER" id="PTHR42961">
    <property type="entry name" value="IRON-SULFUR PROTEIN NUBPL"/>
    <property type="match status" value="1"/>
</dbReference>
<dbReference type="Gene3D" id="3.40.50.300">
    <property type="entry name" value="P-loop containing nucleotide triphosphate hydrolases"/>
    <property type="match status" value="1"/>
</dbReference>
<comment type="similarity">
    <text evidence="1">In the N-terminal section; belongs to the MIP18 family.</text>
</comment>
<dbReference type="GO" id="GO:0046872">
    <property type="term" value="F:metal ion binding"/>
    <property type="evidence" value="ECO:0007669"/>
    <property type="project" value="UniProtKB-KW"/>
</dbReference>
<feature type="domain" description="MIP18 family-like" evidence="11">
    <location>
        <begin position="6"/>
        <end position="77"/>
    </location>
</feature>
<organism evidence="12 13">
    <name type="scientific">Rhizobium straminoryzae</name>
    <dbReference type="NCBI Taxonomy" id="1387186"/>
    <lineage>
        <taxon>Bacteria</taxon>
        <taxon>Pseudomonadati</taxon>
        <taxon>Pseudomonadota</taxon>
        <taxon>Alphaproteobacteria</taxon>
        <taxon>Hyphomicrobiales</taxon>
        <taxon>Rhizobiaceae</taxon>
        <taxon>Rhizobium/Agrobacterium group</taxon>
        <taxon>Rhizobium</taxon>
    </lineage>
</organism>
<comment type="similarity">
    <text evidence="2">In the C-terminal section; belongs to the Mrp/NBP35 ATP-binding proteins family.</text>
</comment>
<dbReference type="AlphaFoldDB" id="A0A549TBL9"/>
<keyword evidence="6 9" id="KW-0408">Iron</keyword>
<dbReference type="SUPFAM" id="SSF117916">
    <property type="entry name" value="Fe-S cluster assembly (FSCA) domain-like"/>
    <property type="match status" value="1"/>
</dbReference>
<evidence type="ECO:0000256" key="5">
    <source>
        <dbReference type="ARBA" id="ARBA00022840"/>
    </source>
</evidence>
<keyword evidence="5 9" id="KW-0067">ATP-binding</keyword>
<dbReference type="PANTHER" id="PTHR42961:SF2">
    <property type="entry name" value="IRON-SULFUR PROTEIN NUBPL"/>
    <property type="match status" value="1"/>
</dbReference>
<feature type="compositionally biased region" description="Low complexity" evidence="10">
    <location>
        <begin position="86"/>
        <end position="97"/>
    </location>
</feature>
<dbReference type="InterPro" id="IPR019591">
    <property type="entry name" value="Mrp/NBP35_ATP-bd"/>
</dbReference>
<dbReference type="Gene3D" id="3.30.300.130">
    <property type="entry name" value="Fe-S cluster assembly (FSCA)"/>
    <property type="match status" value="1"/>
</dbReference>
<accession>A0A549TBL9</accession>
<dbReference type="PROSITE" id="PS01215">
    <property type="entry name" value="MRP"/>
    <property type="match status" value="1"/>
</dbReference>
<evidence type="ECO:0000256" key="2">
    <source>
        <dbReference type="ARBA" id="ARBA00008205"/>
    </source>
</evidence>
<comment type="similarity">
    <text evidence="8 9">Belongs to the Mrp/NBP35 ATP-binding proteins family.</text>
</comment>
<comment type="function">
    <text evidence="9">Binds and transfers iron-sulfur (Fe-S) clusters to target apoproteins. Can hydrolyze ATP.</text>
</comment>
<feature type="region of interest" description="Disordered" evidence="10">
    <location>
        <begin position="84"/>
        <end position="128"/>
    </location>
</feature>
<dbReference type="InterPro" id="IPR033756">
    <property type="entry name" value="YlxH/NBP35"/>
</dbReference>
<dbReference type="Pfam" id="PF01883">
    <property type="entry name" value="FeS_assembly_P"/>
    <property type="match status" value="1"/>
</dbReference>
<sequence length="393" mass="41560">MADVTKDMVIQALRRVRGPDLEGDIVSLNMVSDVFIADGKVYFSITVPAERARELEPLRIAAEKTVTSIEGVRSVLVTLTADRKAGAAPARPQPQAGAHDHGAHAGHSHAPQARAPGQPSAPARPQKAGVPGVGAIIAVASGKGGVGKSTTAVNLALAMMANGLKVGLLDADIYGPSVPRLLKISGRPQQIENRIIVPMENYGLKAMSMGFLVEEEAAMIWRGPMVQSAILQMLREVAWGDLDVLVVDMPPGTGDAQLTMAQQVPLAGAVIVSTPQDLALIDARKGIAMFRKVEVPLLGIVENMSYFLAPDTGKRYDIFGHGGAKAEAARIDVPFLGEVPLTMDIRERSDAGTPVVVSDPDGASAAIYRDIASRVWQQLTGRTPRTAPAIVFE</sequence>
<reference evidence="12 13" key="1">
    <citation type="submission" date="2019-07" db="EMBL/GenBank/DDBJ databases">
        <title>Ln-dependent methylotrophs.</title>
        <authorList>
            <person name="Tani A."/>
        </authorList>
    </citation>
    <scope>NUCLEOTIDE SEQUENCE [LARGE SCALE GENOMIC DNA]</scope>
    <source>
        <strain evidence="12 13">SM12</strain>
    </source>
</reference>
<dbReference type="InterPro" id="IPR044304">
    <property type="entry name" value="NUBPL-like"/>
</dbReference>
<evidence type="ECO:0000256" key="1">
    <source>
        <dbReference type="ARBA" id="ARBA00007352"/>
    </source>
</evidence>
<dbReference type="FunFam" id="3.40.50.300:FF:000418">
    <property type="entry name" value="Iron-sulfur cluster carrier protein"/>
    <property type="match status" value="1"/>
</dbReference>
<dbReference type="GO" id="GO:0140663">
    <property type="term" value="F:ATP-dependent FeS chaperone activity"/>
    <property type="evidence" value="ECO:0007669"/>
    <property type="project" value="InterPro"/>
</dbReference>
<dbReference type="InterPro" id="IPR002744">
    <property type="entry name" value="MIP18-like"/>
</dbReference>
<name>A0A549TBL9_9HYPH</name>
<evidence type="ECO:0000256" key="8">
    <source>
        <dbReference type="ARBA" id="ARBA00024036"/>
    </source>
</evidence>
<evidence type="ECO:0000313" key="13">
    <source>
        <dbReference type="Proteomes" id="UP000316801"/>
    </source>
</evidence>